<organism evidence="4 5">
    <name type="scientific">Candidatus Mediterraneibacter tabaqchaliae</name>
    <dbReference type="NCBI Taxonomy" id="2838689"/>
    <lineage>
        <taxon>Bacteria</taxon>
        <taxon>Bacillati</taxon>
        <taxon>Bacillota</taxon>
        <taxon>Clostridia</taxon>
        <taxon>Lachnospirales</taxon>
        <taxon>Lachnospiraceae</taxon>
        <taxon>Mediterraneibacter</taxon>
    </lineage>
</organism>
<comment type="caution">
    <text evidence="4">The sequence shown here is derived from an EMBL/GenBank/DDBJ whole genome shotgun (WGS) entry which is preliminary data.</text>
</comment>
<dbReference type="PANTHER" id="PTHR43800:SF1">
    <property type="entry name" value="PEPTIDYL-LYSINE N-ACETYLTRANSFERASE YJAB"/>
    <property type="match status" value="1"/>
</dbReference>
<sequence>MKEIMEVKERTQELIDKLLEVWESSVRATHLFLSDSEIDSIKEYVPQALGGIAHLIIAGETEDCPVAFMGIEDGALEMLFIAPEERGKGLGKRLIRYGIENYGVERLAVNEQNPQAKGFYEYMGFRVHKRTELDEQGNPYPLLYMRR</sequence>
<evidence type="ECO:0000256" key="2">
    <source>
        <dbReference type="ARBA" id="ARBA00023315"/>
    </source>
</evidence>
<dbReference type="EC" id="2.3.1.-" evidence="4"/>
<evidence type="ECO:0000313" key="5">
    <source>
        <dbReference type="Proteomes" id="UP000823897"/>
    </source>
</evidence>
<dbReference type="InterPro" id="IPR000182">
    <property type="entry name" value="GNAT_dom"/>
</dbReference>
<dbReference type="PROSITE" id="PS51186">
    <property type="entry name" value="GNAT"/>
    <property type="match status" value="1"/>
</dbReference>
<accession>A0A9D2U355</accession>
<reference evidence="4" key="2">
    <citation type="submission" date="2021-04" db="EMBL/GenBank/DDBJ databases">
        <authorList>
            <person name="Gilroy R."/>
        </authorList>
    </citation>
    <scope>NUCLEOTIDE SEQUENCE</scope>
    <source>
        <strain evidence="4">ChiGjej3B3-11674</strain>
    </source>
</reference>
<keyword evidence="1 4" id="KW-0808">Transferase</keyword>
<dbReference type="InterPro" id="IPR016181">
    <property type="entry name" value="Acyl_CoA_acyltransferase"/>
</dbReference>
<reference evidence="4" key="1">
    <citation type="journal article" date="2021" name="PeerJ">
        <title>Extensive microbial diversity within the chicken gut microbiome revealed by metagenomics and culture.</title>
        <authorList>
            <person name="Gilroy R."/>
            <person name="Ravi A."/>
            <person name="Getino M."/>
            <person name="Pursley I."/>
            <person name="Horton D.L."/>
            <person name="Alikhan N.F."/>
            <person name="Baker D."/>
            <person name="Gharbi K."/>
            <person name="Hall N."/>
            <person name="Watson M."/>
            <person name="Adriaenssens E.M."/>
            <person name="Foster-Nyarko E."/>
            <person name="Jarju S."/>
            <person name="Secka A."/>
            <person name="Antonio M."/>
            <person name="Oren A."/>
            <person name="Chaudhuri R.R."/>
            <person name="La Ragione R."/>
            <person name="Hildebrand F."/>
            <person name="Pallen M.J."/>
        </authorList>
    </citation>
    <scope>NUCLEOTIDE SEQUENCE</scope>
    <source>
        <strain evidence="4">ChiGjej3B3-11674</strain>
    </source>
</reference>
<evidence type="ECO:0000256" key="1">
    <source>
        <dbReference type="ARBA" id="ARBA00022679"/>
    </source>
</evidence>
<dbReference type="Pfam" id="PF13673">
    <property type="entry name" value="Acetyltransf_10"/>
    <property type="match status" value="1"/>
</dbReference>
<proteinExistence type="predicted"/>
<dbReference type="CDD" id="cd04301">
    <property type="entry name" value="NAT_SF"/>
    <property type="match status" value="1"/>
</dbReference>
<name>A0A9D2U355_9FIRM</name>
<dbReference type="Gene3D" id="3.40.630.30">
    <property type="match status" value="1"/>
</dbReference>
<dbReference type="SUPFAM" id="SSF55729">
    <property type="entry name" value="Acyl-CoA N-acyltransferases (Nat)"/>
    <property type="match status" value="1"/>
</dbReference>
<dbReference type="GO" id="GO:0016747">
    <property type="term" value="F:acyltransferase activity, transferring groups other than amino-acyl groups"/>
    <property type="evidence" value="ECO:0007669"/>
    <property type="project" value="InterPro"/>
</dbReference>
<dbReference type="Proteomes" id="UP000823897">
    <property type="component" value="Unassembled WGS sequence"/>
</dbReference>
<dbReference type="AlphaFoldDB" id="A0A9D2U355"/>
<evidence type="ECO:0000259" key="3">
    <source>
        <dbReference type="PROSITE" id="PS51186"/>
    </source>
</evidence>
<protein>
    <submittedName>
        <fullName evidence="4">GNAT family N-acetyltransferase</fullName>
        <ecNumber evidence="4">2.3.1.-</ecNumber>
    </submittedName>
</protein>
<dbReference type="PANTHER" id="PTHR43800">
    <property type="entry name" value="PEPTIDYL-LYSINE N-ACETYLTRANSFERASE YJAB"/>
    <property type="match status" value="1"/>
</dbReference>
<dbReference type="EMBL" id="DWUV01000112">
    <property type="protein sequence ID" value="HJD34063.1"/>
    <property type="molecule type" value="Genomic_DNA"/>
</dbReference>
<keyword evidence="2 4" id="KW-0012">Acyltransferase</keyword>
<gene>
    <name evidence="4" type="ORF">H9911_05915</name>
</gene>
<evidence type="ECO:0000313" key="4">
    <source>
        <dbReference type="EMBL" id="HJD34063.1"/>
    </source>
</evidence>
<feature type="domain" description="N-acetyltransferase" evidence="3">
    <location>
        <begin position="5"/>
        <end position="147"/>
    </location>
</feature>